<reference evidence="2 3" key="1">
    <citation type="submission" date="2023-11" db="EMBL/GenBank/DDBJ databases">
        <title>Actinomadura monticuli sp. nov., isolated from volcanic ash.</title>
        <authorList>
            <person name="Lee S.D."/>
            <person name="Yang H."/>
            <person name="Kim I.S."/>
        </authorList>
    </citation>
    <scope>NUCLEOTIDE SEQUENCE [LARGE SCALE GENOMIC DNA]</scope>
    <source>
        <strain evidence="2 3">DLS-62</strain>
    </source>
</reference>
<proteinExistence type="predicted"/>
<evidence type="ECO:0000313" key="2">
    <source>
        <dbReference type="EMBL" id="MFA1544613.1"/>
    </source>
</evidence>
<evidence type="ECO:0000259" key="1">
    <source>
        <dbReference type="Pfam" id="PF02486"/>
    </source>
</evidence>
<keyword evidence="3" id="KW-1185">Reference proteome</keyword>
<dbReference type="InterPro" id="IPR003491">
    <property type="entry name" value="REP-like_C"/>
</dbReference>
<name>A0ABV4QN60_9ACTN</name>
<dbReference type="Pfam" id="PF02486">
    <property type="entry name" value="Rep_trans"/>
    <property type="match status" value="1"/>
</dbReference>
<protein>
    <submittedName>
        <fullName evidence="2">Replication initiation factor domain-containing protein</fullName>
    </submittedName>
</protein>
<feature type="domain" description="Replication initiation protein-like C-terminal" evidence="1">
    <location>
        <begin position="189"/>
        <end position="280"/>
    </location>
</feature>
<dbReference type="RefSeq" id="WP_170975144.1">
    <property type="nucleotide sequence ID" value="NZ_JAXCEI010000036.1"/>
</dbReference>
<accession>A0ABV4QN60</accession>
<dbReference type="EMBL" id="JAXCEI010000036">
    <property type="protein sequence ID" value="MFA1544613.1"/>
    <property type="molecule type" value="Genomic_DNA"/>
</dbReference>
<dbReference type="Proteomes" id="UP001569963">
    <property type="component" value="Unassembled WGS sequence"/>
</dbReference>
<keyword evidence="2" id="KW-0648">Protein biosynthesis</keyword>
<gene>
    <name evidence="2" type="ORF">SM611_37305</name>
</gene>
<comment type="caution">
    <text evidence="2">The sequence shown here is derived from an EMBL/GenBank/DDBJ whole genome shotgun (WGS) entry which is preliminary data.</text>
</comment>
<dbReference type="GO" id="GO:0003743">
    <property type="term" value="F:translation initiation factor activity"/>
    <property type="evidence" value="ECO:0007669"/>
    <property type="project" value="UniProtKB-KW"/>
</dbReference>
<evidence type="ECO:0000313" key="3">
    <source>
        <dbReference type="Proteomes" id="UP001569963"/>
    </source>
</evidence>
<sequence>MQLTERNVKIDYLAFTMPFCSLKSLETYPHGLNEWRKYGIYPTFHNHVSHKDAFFTDVIKGGKWCPSDDELNEQVQSYTTDSKGELEQKINDLNREIYLARMHRLKLWLSAVFGLHLGPERDRGGYNYDRSAPLYSVDGGYEHLGMVFWGGNNDTIYIQISGEGCTHVFNGTSPHEIYNWLNHLDVTMLKRIDLAVDDFDGVFTVSAAMRDHKCEAFYGGKGPKPGLGISHKYHGDGSLQQEMITVGSRESRVYWRIYNKALEQKVDDVWHRSEAELKGFPLEILLNIEGIFTGLCEYAQQINPARPKTLQRSGIVRLAINSFESDVRWLRKQASKTIARIFHQLGNDYEAVFSSIVRKEHMDDLTLKFRTPDIYQNIVAQKFYNRECAF</sequence>
<keyword evidence="2" id="KW-0396">Initiation factor</keyword>
<organism evidence="2 3">
    <name type="scientific">Actinomadura monticuli</name>
    <dbReference type="NCBI Taxonomy" id="3097367"/>
    <lineage>
        <taxon>Bacteria</taxon>
        <taxon>Bacillati</taxon>
        <taxon>Actinomycetota</taxon>
        <taxon>Actinomycetes</taxon>
        <taxon>Streptosporangiales</taxon>
        <taxon>Thermomonosporaceae</taxon>
        <taxon>Actinomadura</taxon>
    </lineage>
</organism>